<dbReference type="GO" id="GO:0016491">
    <property type="term" value="F:oxidoreductase activity"/>
    <property type="evidence" value="ECO:0007669"/>
    <property type="project" value="InterPro"/>
</dbReference>
<reference evidence="1 2" key="1">
    <citation type="submission" date="2019-07" db="EMBL/GenBank/DDBJ databases">
        <authorList>
            <person name="Li J."/>
        </authorList>
    </citation>
    <scope>NUCLEOTIDE SEQUENCE [LARGE SCALE GENOMIC DNA]</scope>
    <source>
        <strain evidence="1 2">TKL69</strain>
    </source>
</reference>
<dbReference type="KEGG" id="aqt:FN924_15570"/>
<evidence type="ECO:0000313" key="2">
    <source>
        <dbReference type="Proteomes" id="UP000315215"/>
    </source>
</evidence>
<dbReference type="EMBL" id="CP041666">
    <property type="protein sequence ID" value="QDP41466.1"/>
    <property type="molecule type" value="Genomic_DNA"/>
</dbReference>
<dbReference type="SUPFAM" id="SSF55469">
    <property type="entry name" value="FMN-dependent nitroreductase-like"/>
    <property type="match status" value="1"/>
</dbReference>
<dbReference type="RefSeq" id="WP_143896039.1">
    <property type="nucleotide sequence ID" value="NZ_CP041666.1"/>
</dbReference>
<proteinExistence type="predicted"/>
<gene>
    <name evidence="1" type="ORF">FN924_15570</name>
</gene>
<evidence type="ECO:0000313" key="1">
    <source>
        <dbReference type="EMBL" id="QDP41466.1"/>
    </source>
</evidence>
<sequence length="78" mass="8924">MEIRLELMPFDAGIDWSFLSLQVAQQGLITLVMGGIYKEKAKEVLHIPDHFEVQALVALDYQGEKEVCLNSYAREREV</sequence>
<dbReference type="Proteomes" id="UP000315215">
    <property type="component" value="Chromosome"/>
</dbReference>
<dbReference type="InterPro" id="IPR000415">
    <property type="entry name" value="Nitroreductase-like"/>
</dbReference>
<accession>A0A516KJA2</accession>
<dbReference type="AlphaFoldDB" id="A0A516KJA2"/>
<keyword evidence="2" id="KW-1185">Reference proteome</keyword>
<dbReference type="Gene3D" id="3.40.109.10">
    <property type="entry name" value="NADH Oxidase"/>
    <property type="match status" value="1"/>
</dbReference>
<organism evidence="1 2">
    <name type="scientific">Radiobacillus deserti</name>
    <dbReference type="NCBI Taxonomy" id="2594883"/>
    <lineage>
        <taxon>Bacteria</taxon>
        <taxon>Bacillati</taxon>
        <taxon>Bacillota</taxon>
        <taxon>Bacilli</taxon>
        <taxon>Bacillales</taxon>
        <taxon>Bacillaceae</taxon>
        <taxon>Radiobacillus</taxon>
    </lineage>
</organism>
<protein>
    <submittedName>
        <fullName evidence="1">Uncharacterized protein</fullName>
    </submittedName>
</protein>
<dbReference type="OrthoDB" id="9782629at2"/>
<name>A0A516KJA2_9BACI</name>